<comment type="caution">
    <text evidence="1">The sequence shown here is derived from an EMBL/GenBank/DDBJ whole genome shotgun (WGS) entry which is preliminary data.</text>
</comment>
<keyword evidence="2" id="KW-1185">Reference proteome</keyword>
<dbReference type="EMBL" id="BMJY01000005">
    <property type="protein sequence ID" value="GGH43054.1"/>
    <property type="molecule type" value="Genomic_DNA"/>
</dbReference>
<reference evidence="1" key="1">
    <citation type="journal article" date="2014" name="Int. J. Syst. Evol. Microbiol.">
        <title>Complete genome sequence of Corynebacterium casei LMG S-19264T (=DSM 44701T), isolated from a smear-ripened cheese.</title>
        <authorList>
            <consortium name="US DOE Joint Genome Institute (JGI-PGF)"/>
            <person name="Walter F."/>
            <person name="Albersmeier A."/>
            <person name="Kalinowski J."/>
            <person name="Ruckert C."/>
        </authorList>
    </citation>
    <scope>NUCLEOTIDE SEQUENCE</scope>
    <source>
        <strain evidence="1">CGMCC 1.15794</strain>
    </source>
</reference>
<evidence type="ECO:0000313" key="2">
    <source>
        <dbReference type="Proteomes" id="UP000657592"/>
    </source>
</evidence>
<gene>
    <name evidence="1" type="ORF">GCM10010921_16700</name>
</gene>
<name>A0A917IH05_9MICO</name>
<accession>A0A917IH05</accession>
<protein>
    <submittedName>
        <fullName evidence="1">Uncharacterized protein</fullName>
    </submittedName>
</protein>
<dbReference type="Proteomes" id="UP000657592">
    <property type="component" value="Unassembled WGS sequence"/>
</dbReference>
<organism evidence="1 2">
    <name type="scientific">Microbacterium album</name>
    <dbReference type="NCBI Taxonomy" id="2053191"/>
    <lineage>
        <taxon>Bacteria</taxon>
        <taxon>Bacillati</taxon>
        <taxon>Actinomycetota</taxon>
        <taxon>Actinomycetes</taxon>
        <taxon>Micrococcales</taxon>
        <taxon>Microbacteriaceae</taxon>
        <taxon>Microbacterium</taxon>
    </lineage>
</organism>
<sequence length="67" mass="6937">MTTDLLGAELTEEEAHLMRLYGELKLLVARPGLAPATRAAALAALAPIAVAVTDLGLAFEHLIDVGA</sequence>
<evidence type="ECO:0000313" key="1">
    <source>
        <dbReference type="EMBL" id="GGH43054.1"/>
    </source>
</evidence>
<dbReference type="AlphaFoldDB" id="A0A917IH05"/>
<reference evidence="1" key="2">
    <citation type="submission" date="2020-09" db="EMBL/GenBank/DDBJ databases">
        <authorList>
            <person name="Sun Q."/>
            <person name="Zhou Y."/>
        </authorList>
    </citation>
    <scope>NUCLEOTIDE SEQUENCE</scope>
    <source>
        <strain evidence="1">CGMCC 1.15794</strain>
    </source>
</reference>
<proteinExistence type="predicted"/>
<dbReference type="RefSeq" id="WP_188755809.1">
    <property type="nucleotide sequence ID" value="NZ_BMJY01000005.1"/>
</dbReference>